<dbReference type="AlphaFoldDB" id="A0A166C4G8"/>
<dbReference type="EMBL" id="LWMV01000192">
    <property type="protein sequence ID" value="KZX11157.1"/>
    <property type="molecule type" value="Genomic_DNA"/>
</dbReference>
<dbReference type="OrthoDB" id="82563at2157"/>
<comment type="caution">
    <text evidence="6">The sequence shown here is derived from an EMBL/GenBank/DDBJ whole genome shotgun (WGS) entry which is preliminary data.</text>
</comment>
<keyword evidence="7" id="KW-1185">Reference proteome</keyword>
<sequence length="115" mass="13886">MKRDAEDFIKDIYDEMENSREFITNMDYDEFSQDNKTIYAVIRSIEIIGEAVKNTPTEIQERHHKIPWSQMAKMRDKLIHGYFNINCLRVWKTVTQEIPQLQPLFKDILDEFKEK</sequence>
<evidence type="ECO:0000256" key="3">
    <source>
        <dbReference type="ARBA" id="ARBA00022722"/>
    </source>
</evidence>
<dbReference type="GO" id="GO:0004540">
    <property type="term" value="F:RNA nuclease activity"/>
    <property type="evidence" value="ECO:0007669"/>
    <property type="project" value="InterPro"/>
</dbReference>
<dbReference type="PATRIC" id="fig|49547.3.peg.1622"/>
<dbReference type="Proteomes" id="UP000077245">
    <property type="component" value="Unassembled WGS sequence"/>
</dbReference>
<keyword evidence="3" id="KW-0540">Nuclease</keyword>
<dbReference type="GO" id="GO:0016787">
    <property type="term" value="F:hydrolase activity"/>
    <property type="evidence" value="ECO:0007669"/>
    <property type="project" value="UniProtKB-KW"/>
</dbReference>
<dbReference type="RefSeq" id="WP_067092196.1">
    <property type="nucleotide sequence ID" value="NZ_LWMV01000192.1"/>
</dbReference>
<keyword evidence="1" id="KW-0597">Phosphoprotein</keyword>
<reference evidence="6 7" key="1">
    <citation type="submission" date="2016-04" db="EMBL/GenBank/DDBJ databases">
        <title>Genome sequence of Methanobrevibacter curvatus DSM 11111.</title>
        <authorList>
            <person name="Poehlein A."/>
            <person name="Seedorf H."/>
            <person name="Daniel R."/>
        </authorList>
    </citation>
    <scope>NUCLEOTIDE SEQUENCE [LARGE SCALE GENOMIC DNA]</scope>
    <source>
        <strain evidence="6 7">DSM 11111</strain>
    </source>
</reference>
<evidence type="ECO:0008006" key="8">
    <source>
        <dbReference type="Google" id="ProtNLM"/>
    </source>
</evidence>
<dbReference type="Pfam" id="PF01934">
    <property type="entry name" value="HepT-like"/>
    <property type="match status" value="1"/>
</dbReference>
<evidence type="ECO:0000256" key="4">
    <source>
        <dbReference type="ARBA" id="ARBA00022741"/>
    </source>
</evidence>
<dbReference type="PANTHER" id="PTHR34139">
    <property type="entry name" value="UPF0331 PROTEIN MJ0127"/>
    <property type="match status" value="1"/>
</dbReference>
<dbReference type="GO" id="GO:0000166">
    <property type="term" value="F:nucleotide binding"/>
    <property type="evidence" value="ECO:0007669"/>
    <property type="project" value="UniProtKB-KW"/>
</dbReference>
<dbReference type="InterPro" id="IPR008201">
    <property type="entry name" value="HepT-like"/>
</dbReference>
<evidence type="ECO:0000256" key="5">
    <source>
        <dbReference type="ARBA" id="ARBA00022801"/>
    </source>
</evidence>
<accession>A0A166C4G8</accession>
<dbReference type="InterPro" id="IPR051813">
    <property type="entry name" value="HepT_RNase_toxin"/>
</dbReference>
<keyword evidence="2" id="KW-1277">Toxin-antitoxin system</keyword>
<evidence type="ECO:0000313" key="7">
    <source>
        <dbReference type="Proteomes" id="UP000077245"/>
    </source>
</evidence>
<protein>
    <recommendedName>
        <fullName evidence="8">DUF86 domain-containing protein</fullName>
    </recommendedName>
</protein>
<evidence type="ECO:0000256" key="1">
    <source>
        <dbReference type="ARBA" id="ARBA00022553"/>
    </source>
</evidence>
<gene>
    <name evidence="6" type="ORF">MBCUR_15190</name>
</gene>
<name>A0A166C4G8_9EURY</name>
<dbReference type="GO" id="GO:0110001">
    <property type="term" value="C:toxin-antitoxin complex"/>
    <property type="evidence" value="ECO:0007669"/>
    <property type="project" value="InterPro"/>
</dbReference>
<organism evidence="6 7">
    <name type="scientific">Methanobrevibacter curvatus</name>
    <dbReference type="NCBI Taxonomy" id="49547"/>
    <lineage>
        <taxon>Archaea</taxon>
        <taxon>Methanobacteriati</taxon>
        <taxon>Methanobacteriota</taxon>
        <taxon>Methanomada group</taxon>
        <taxon>Methanobacteria</taxon>
        <taxon>Methanobacteriales</taxon>
        <taxon>Methanobacteriaceae</taxon>
        <taxon>Methanobrevibacter</taxon>
    </lineage>
</organism>
<keyword evidence="4" id="KW-0547">Nucleotide-binding</keyword>
<evidence type="ECO:0000256" key="2">
    <source>
        <dbReference type="ARBA" id="ARBA00022649"/>
    </source>
</evidence>
<proteinExistence type="predicted"/>
<evidence type="ECO:0000313" key="6">
    <source>
        <dbReference type="EMBL" id="KZX11157.1"/>
    </source>
</evidence>
<dbReference type="PANTHER" id="PTHR34139:SF1">
    <property type="entry name" value="RNASE MJ1380-RELATED"/>
    <property type="match status" value="1"/>
</dbReference>
<keyword evidence="5" id="KW-0378">Hydrolase</keyword>